<name>A0ABX7PN12_9ACTN</name>
<dbReference type="Proteomes" id="UP000662818">
    <property type="component" value="Chromosome"/>
</dbReference>
<gene>
    <name evidence="2" type="ORF">CFH99_15520</name>
</gene>
<dbReference type="GO" id="GO:0005524">
    <property type="term" value="F:ATP binding"/>
    <property type="evidence" value="ECO:0007669"/>
    <property type="project" value="UniProtKB-KW"/>
</dbReference>
<keyword evidence="3" id="KW-1185">Reference proteome</keyword>
<keyword evidence="2" id="KW-0547">Nucleotide-binding</keyword>
<sequence>MSEKQYVVAGFAVPEGLEQLHGLLDQVRGEHPWLAPRDVMAFETAVIEIAGNVVEHDASATTWTFTLGVTSTGLRGSLADNGTTFEGDVDSHLPTDPLAESGRGLAMAGTLLDELTYERADGRNHWHMVRTLTPPDA</sequence>
<evidence type="ECO:0000313" key="2">
    <source>
        <dbReference type="EMBL" id="QSR27038.1"/>
    </source>
</evidence>
<keyword evidence="2" id="KW-0067">ATP-binding</keyword>
<feature type="domain" description="Histidine kinase/HSP90-like ATPase" evidence="1">
    <location>
        <begin position="34"/>
        <end position="128"/>
    </location>
</feature>
<evidence type="ECO:0000313" key="3">
    <source>
        <dbReference type="Proteomes" id="UP000662818"/>
    </source>
</evidence>
<dbReference type="InterPro" id="IPR036890">
    <property type="entry name" value="HATPase_C_sf"/>
</dbReference>
<reference evidence="2 3" key="1">
    <citation type="submission" date="2017-06" db="EMBL/GenBank/DDBJ databases">
        <title>Complete Genome Sequence of the Soil Carbazole-Degrading Bacterium Nocardioides aromaticivorans IC177.</title>
        <authorList>
            <person name="Vejarano F."/>
            <person name="Suzuki-Minakuchi C."/>
            <person name="Ohtsubo Y."/>
            <person name="Tsuda M."/>
            <person name="Okada K."/>
            <person name="Nojiri H."/>
        </authorList>
    </citation>
    <scope>NUCLEOTIDE SEQUENCE [LARGE SCALE GENOMIC DNA]</scope>
    <source>
        <strain evidence="2 3">IC177</strain>
    </source>
</reference>
<dbReference type="RefSeq" id="WP_051932145.1">
    <property type="nucleotide sequence ID" value="NZ_CP022295.1"/>
</dbReference>
<dbReference type="Pfam" id="PF13581">
    <property type="entry name" value="HATPase_c_2"/>
    <property type="match status" value="1"/>
</dbReference>
<proteinExistence type="predicted"/>
<dbReference type="SUPFAM" id="SSF55874">
    <property type="entry name" value="ATPase domain of HSP90 chaperone/DNA topoisomerase II/histidine kinase"/>
    <property type="match status" value="1"/>
</dbReference>
<dbReference type="EMBL" id="CP022295">
    <property type="protein sequence ID" value="QSR27038.1"/>
    <property type="molecule type" value="Genomic_DNA"/>
</dbReference>
<organism evidence="2 3">
    <name type="scientific">Nocardioides aromaticivorans</name>
    <dbReference type="NCBI Taxonomy" id="200618"/>
    <lineage>
        <taxon>Bacteria</taxon>
        <taxon>Bacillati</taxon>
        <taxon>Actinomycetota</taxon>
        <taxon>Actinomycetes</taxon>
        <taxon>Propionibacteriales</taxon>
        <taxon>Nocardioidaceae</taxon>
        <taxon>Nocardioides</taxon>
    </lineage>
</organism>
<accession>A0ABX7PN12</accession>
<evidence type="ECO:0000259" key="1">
    <source>
        <dbReference type="Pfam" id="PF13581"/>
    </source>
</evidence>
<protein>
    <submittedName>
        <fullName evidence="2">ATP-binding protein</fullName>
    </submittedName>
</protein>
<dbReference type="CDD" id="cd16936">
    <property type="entry name" value="HATPase_RsbW-like"/>
    <property type="match status" value="1"/>
</dbReference>
<dbReference type="Gene3D" id="3.30.565.10">
    <property type="entry name" value="Histidine kinase-like ATPase, C-terminal domain"/>
    <property type="match status" value="1"/>
</dbReference>
<dbReference type="InterPro" id="IPR003594">
    <property type="entry name" value="HATPase_dom"/>
</dbReference>